<dbReference type="EMBL" id="LDRK01000034">
    <property type="protein sequence ID" value="KTR85949.1"/>
    <property type="molecule type" value="Genomic_DNA"/>
</dbReference>
<keyword evidence="10" id="KW-1185">Reference proteome</keyword>
<evidence type="ECO:0000256" key="2">
    <source>
        <dbReference type="ARBA" id="ARBA00022475"/>
    </source>
</evidence>
<feature type="transmembrane region" description="Helical" evidence="7">
    <location>
        <begin position="232"/>
        <end position="255"/>
    </location>
</feature>
<keyword evidence="3 7" id="KW-0812">Transmembrane</keyword>
<evidence type="ECO:0000313" key="10">
    <source>
        <dbReference type="Proteomes" id="UP000070810"/>
    </source>
</evidence>
<evidence type="ECO:0000256" key="4">
    <source>
        <dbReference type="ARBA" id="ARBA00022989"/>
    </source>
</evidence>
<feature type="domain" description="ABC3 transporter permease C-terminal" evidence="8">
    <location>
        <begin position="63"/>
        <end position="183"/>
    </location>
</feature>
<comment type="similarity">
    <text evidence="6">Belongs to the ABC-4 integral membrane protein family.</text>
</comment>
<gene>
    <name evidence="9" type="ORF">NS354_07030</name>
</gene>
<protein>
    <submittedName>
        <fullName evidence="9">ABC transporter permease</fullName>
    </submittedName>
</protein>
<dbReference type="GO" id="GO:0022857">
    <property type="term" value="F:transmembrane transporter activity"/>
    <property type="evidence" value="ECO:0007669"/>
    <property type="project" value="TreeGrafter"/>
</dbReference>
<accession>A0A147ENL0</accession>
<dbReference type="PANTHER" id="PTHR30572">
    <property type="entry name" value="MEMBRANE COMPONENT OF TRANSPORTER-RELATED"/>
    <property type="match status" value="1"/>
</dbReference>
<feature type="transmembrane region" description="Helical" evidence="7">
    <location>
        <begin position="331"/>
        <end position="364"/>
    </location>
</feature>
<feature type="domain" description="ABC3 transporter permease C-terminal" evidence="8">
    <location>
        <begin position="344"/>
        <end position="461"/>
    </location>
</feature>
<evidence type="ECO:0000259" key="8">
    <source>
        <dbReference type="Pfam" id="PF02687"/>
    </source>
</evidence>
<keyword evidence="2" id="KW-1003">Cell membrane</keyword>
<dbReference type="AlphaFoldDB" id="A0A147ENL0"/>
<evidence type="ECO:0000256" key="1">
    <source>
        <dbReference type="ARBA" id="ARBA00004651"/>
    </source>
</evidence>
<reference evidence="9 10" key="1">
    <citation type="journal article" date="2016" name="Front. Microbiol.">
        <title>Genomic Resource of Rice Seed Associated Bacteria.</title>
        <authorList>
            <person name="Midha S."/>
            <person name="Bansal K."/>
            <person name="Sharma S."/>
            <person name="Kumar N."/>
            <person name="Patil P.P."/>
            <person name="Chaudhry V."/>
            <person name="Patil P.B."/>
        </authorList>
    </citation>
    <scope>NUCLEOTIDE SEQUENCE [LARGE SCALE GENOMIC DNA]</scope>
    <source>
        <strain evidence="9 10">NS354</strain>
    </source>
</reference>
<dbReference type="RefSeq" id="WP_058593860.1">
    <property type="nucleotide sequence ID" value="NZ_LDRK01000034.1"/>
</dbReference>
<feature type="transmembrane region" description="Helical" evidence="7">
    <location>
        <begin position="113"/>
        <end position="135"/>
    </location>
</feature>
<evidence type="ECO:0000256" key="5">
    <source>
        <dbReference type="ARBA" id="ARBA00023136"/>
    </source>
</evidence>
<feature type="transmembrane region" description="Helical" evidence="7">
    <location>
        <begin position="394"/>
        <end position="414"/>
    </location>
</feature>
<dbReference type="Proteomes" id="UP000070810">
    <property type="component" value="Unassembled WGS sequence"/>
</dbReference>
<dbReference type="GO" id="GO:0005886">
    <property type="term" value="C:plasma membrane"/>
    <property type="evidence" value="ECO:0007669"/>
    <property type="project" value="UniProtKB-SubCell"/>
</dbReference>
<sequence length="468" mass="47711">MSAIAGATGKVREHVATIVVAALGTLFAVTLILGTGILTAALDPALIEESGTFRLMLLMVSVIFIIIALYVGAIVTANTFATVIAGRTRTIALLRLVGATARSVRSRVAAEGLLMGAAGAVAGWVLAEALALAITRLGPAWGWLPEGRDYPLFDPLTLVAVAVVALTTWAAAWAGSRRVAGVSPIAATGAAVELRPEAARRRSGRSVWAVILMVSGCALIALGLVLGFLTPIALFVAFLGGLASFTGIAIGAHLIMPPVLRLAGRVIGRGPTGALAAANAVRYPERSARSTIGLVIGVTLVTLFAVALDSYRSMTLLAFELDPDMASALDQTLSITTGIFTGLVGFSAVIAAVGLVNTLSLGVLQRTRELGLLRTLGFTGAQVRRMIVAESAQMTLAALGLGLLLGIGYGWLAAQTLLGSQVGLAAPTIPWPVLAGVVVFGAVLAVGAAAVPARRAIRLSPVAALAAD</sequence>
<proteinExistence type="inferred from homology"/>
<feature type="transmembrane region" description="Helical" evidence="7">
    <location>
        <begin position="53"/>
        <end position="74"/>
    </location>
</feature>
<feature type="transmembrane region" description="Helical" evidence="7">
    <location>
        <begin position="15"/>
        <end position="41"/>
    </location>
</feature>
<feature type="transmembrane region" description="Helical" evidence="7">
    <location>
        <begin position="207"/>
        <end position="226"/>
    </location>
</feature>
<evidence type="ECO:0000256" key="7">
    <source>
        <dbReference type="SAM" id="Phobius"/>
    </source>
</evidence>
<name>A0A147ENL0_9MICO</name>
<keyword evidence="4 7" id="KW-1133">Transmembrane helix</keyword>
<dbReference type="InterPro" id="IPR050250">
    <property type="entry name" value="Macrolide_Exporter_MacB"/>
</dbReference>
<dbReference type="PANTHER" id="PTHR30572:SF4">
    <property type="entry name" value="ABC TRANSPORTER PERMEASE YTRF"/>
    <property type="match status" value="1"/>
</dbReference>
<keyword evidence="5 7" id="KW-0472">Membrane</keyword>
<organism evidence="9 10">
    <name type="scientific">Leucobacter chromiiresistens</name>
    <dbReference type="NCBI Taxonomy" id="1079994"/>
    <lineage>
        <taxon>Bacteria</taxon>
        <taxon>Bacillati</taxon>
        <taxon>Actinomycetota</taxon>
        <taxon>Actinomycetes</taxon>
        <taxon>Micrococcales</taxon>
        <taxon>Microbacteriaceae</taxon>
        <taxon>Leucobacter</taxon>
    </lineage>
</organism>
<comment type="subcellular location">
    <subcellularLocation>
        <location evidence="1">Cell membrane</location>
        <topology evidence="1">Multi-pass membrane protein</topology>
    </subcellularLocation>
</comment>
<feature type="transmembrane region" description="Helical" evidence="7">
    <location>
        <begin position="292"/>
        <end position="311"/>
    </location>
</feature>
<feature type="transmembrane region" description="Helical" evidence="7">
    <location>
        <begin position="155"/>
        <end position="174"/>
    </location>
</feature>
<dbReference type="OrthoDB" id="9780560at2"/>
<evidence type="ECO:0000256" key="3">
    <source>
        <dbReference type="ARBA" id="ARBA00022692"/>
    </source>
</evidence>
<evidence type="ECO:0000313" key="9">
    <source>
        <dbReference type="EMBL" id="KTR85949.1"/>
    </source>
</evidence>
<dbReference type="InterPro" id="IPR003838">
    <property type="entry name" value="ABC3_permease_C"/>
</dbReference>
<comment type="caution">
    <text evidence="9">The sequence shown here is derived from an EMBL/GenBank/DDBJ whole genome shotgun (WGS) entry which is preliminary data.</text>
</comment>
<dbReference type="Pfam" id="PF02687">
    <property type="entry name" value="FtsX"/>
    <property type="match status" value="2"/>
</dbReference>
<evidence type="ECO:0000256" key="6">
    <source>
        <dbReference type="ARBA" id="ARBA00038076"/>
    </source>
</evidence>
<dbReference type="PATRIC" id="fig|1079994.3.peg.1527"/>
<feature type="transmembrane region" description="Helical" evidence="7">
    <location>
        <begin position="429"/>
        <end position="451"/>
    </location>
</feature>